<comment type="caution">
    <text evidence="1">The sequence shown here is derived from an EMBL/GenBank/DDBJ whole genome shotgun (WGS) entry which is preliminary data.</text>
</comment>
<evidence type="ECO:0000313" key="1">
    <source>
        <dbReference type="EMBL" id="RMX40966.1"/>
    </source>
</evidence>
<dbReference type="Proteomes" id="UP000275408">
    <property type="component" value="Unassembled WGS sequence"/>
</dbReference>
<sequence>MELLILSVCCELKRTMGCKCRESPEATTNLEGLEASATASKQNPEMVQSPLNRKVVELSENETLLEVQVESVKNHLQGKQKALEDLPAMNDRRGKVCCPATTGPIFLCYYTSSFFAIIRPRLGKQNPAKYIDRSALDRDLMIL</sequence>
<name>A0A3M6THX0_POCDA</name>
<accession>A0A3M6THX0</accession>
<dbReference type="EMBL" id="RCHS01003539">
    <property type="protein sequence ID" value="RMX40966.1"/>
    <property type="molecule type" value="Genomic_DNA"/>
</dbReference>
<organism evidence="1 2">
    <name type="scientific">Pocillopora damicornis</name>
    <name type="common">Cauliflower coral</name>
    <name type="synonym">Millepora damicornis</name>
    <dbReference type="NCBI Taxonomy" id="46731"/>
    <lineage>
        <taxon>Eukaryota</taxon>
        <taxon>Metazoa</taxon>
        <taxon>Cnidaria</taxon>
        <taxon>Anthozoa</taxon>
        <taxon>Hexacorallia</taxon>
        <taxon>Scleractinia</taxon>
        <taxon>Astrocoeniina</taxon>
        <taxon>Pocilloporidae</taxon>
        <taxon>Pocillopora</taxon>
    </lineage>
</organism>
<dbReference type="AlphaFoldDB" id="A0A3M6THX0"/>
<evidence type="ECO:0000313" key="2">
    <source>
        <dbReference type="Proteomes" id="UP000275408"/>
    </source>
</evidence>
<reference evidence="1 2" key="1">
    <citation type="journal article" date="2018" name="Sci. Rep.">
        <title>Comparative analysis of the Pocillopora damicornis genome highlights role of immune system in coral evolution.</title>
        <authorList>
            <person name="Cunning R."/>
            <person name="Bay R.A."/>
            <person name="Gillette P."/>
            <person name="Baker A.C."/>
            <person name="Traylor-Knowles N."/>
        </authorList>
    </citation>
    <scope>NUCLEOTIDE SEQUENCE [LARGE SCALE GENOMIC DNA]</scope>
    <source>
        <strain evidence="1">RSMAS</strain>
        <tissue evidence="1">Whole animal</tissue>
    </source>
</reference>
<proteinExistence type="predicted"/>
<protein>
    <submittedName>
        <fullName evidence="1">Uncharacterized protein</fullName>
    </submittedName>
</protein>
<gene>
    <name evidence="1" type="ORF">pdam_00014871</name>
</gene>
<keyword evidence="2" id="KW-1185">Reference proteome</keyword>